<organism evidence="1 2">
    <name type="scientific">Paraburkholderia tagetis</name>
    <dbReference type="NCBI Taxonomy" id="2913261"/>
    <lineage>
        <taxon>Bacteria</taxon>
        <taxon>Pseudomonadati</taxon>
        <taxon>Pseudomonadota</taxon>
        <taxon>Betaproteobacteria</taxon>
        <taxon>Burkholderiales</taxon>
        <taxon>Burkholderiaceae</taxon>
        <taxon>Paraburkholderia</taxon>
    </lineage>
</organism>
<comment type="caution">
    <text evidence="1">The sequence shown here is derived from an EMBL/GenBank/DDBJ whole genome shotgun (WGS) entry which is preliminary data.</text>
</comment>
<dbReference type="InterPro" id="IPR029052">
    <property type="entry name" value="Metallo-depent_PP-like"/>
</dbReference>
<accession>A0A9X1RJF0</accession>
<sequence length="341" mass="38160">MDDLADRGAPGRLCPFDYHYGAATFNRKADLEATTLYVVGGLYGNRPALDAVELMASLERASLIFNGDFHWFDRNGAIFSQVDWRVRRHHALRGNVETELGRVHDLGAGCGCAYPPEVTQQTVNRSNAIMRDLRHTAERRGGQAALADLPMTLVVKVGRLRVGVVHGDCESLAGWRFSAAVLDRAETPIWLEQVRRQSRIDVFASSHTCLPVMRSFALQSGPLVVANNGAAGLPNFARTTYGIVTRIGTRPSRRRPLHQVKLHGAYIEAIRLDYDYLHWHKEFLSQWPSGSEAWLSYWERIVDGPNYSPTQAYPELERHSGFVDGASEIPLISDIRITRVP</sequence>
<dbReference type="Gene3D" id="3.60.21.10">
    <property type="match status" value="1"/>
</dbReference>
<name>A0A9X1RJF0_9BURK</name>
<dbReference type="RefSeq" id="WP_238462160.1">
    <property type="nucleotide sequence ID" value="NZ_JAKLJA010000002.1"/>
</dbReference>
<evidence type="ECO:0000313" key="1">
    <source>
        <dbReference type="EMBL" id="MCG5072373.1"/>
    </source>
</evidence>
<dbReference type="AlphaFoldDB" id="A0A9X1RJF0"/>
<reference evidence="1" key="1">
    <citation type="submission" date="2022-01" db="EMBL/GenBank/DDBJ databases">
        <title>Genome sequence and assembly of Parabukholderia sp. RG36.</title>
        <authorList>
            <person name="Chhetri G."/>
        </authorList>
    </citation>
    <scope>NUCLEOTIDE SEQUENCE</scope>
    <source>
        <strain evidence="1">RG36</strain>
    </source>
</reference>
<protein>
    <submittedName>
        <fullName evidence="1">Uncharacterized protein</fullName>
    </submittedName>
</protein>
<dbReference type="EMBL" id="JAKLJA010000002">
    <property type="protein sequence ID" value="MCG5072373.1"/>
    <property type="molecule type" value="Genomic_DNA"/>
</dbReference>
<gene>
    <name evidence="1" type="ORF">L5014_03195</name>
</gene>
<keyword evidence="2" id="KW-1185">Reference proteome</keyword>
<proteinExistence type="predicted"/>
<dbReference type="Proteomes" id="UP001139308">
    <property type="component" value="Unassembled WGS sequence"/>
</dbReference>
<dbReference type="SUPFAM" id="SSF56300">
    <property type="entry name" value="Metallo-dependent phosphatases"/>
    <property type="match status" value="1"/>
</dbReference>
<evidence type="ECO:0000313" key="2">
    <source>
        <dbReference type="Proteomes" id="UP001139308"/>
    </source>
</evidence>